<accession>A0A423W3K6</accession>
<keyword evidence="3" id="KW-1185">Reference proteome</keyword>
<proteinExistence type="predicted"/>
<comment type="caution">
    <text evidence="2">The sequence shown here is derived from an EMBL/GenBank/DDBJ whole genome shotgun (WGS) entry which is preliminary data.</text>
</comment>
<organism evidence="2 3">
    <name type="scientific">Cytospora chrysosperma</name>
    <name type="common">Cytospora canker fungus</name>
    <name type="synonym">Sphaeria chrysosperma</name>
    <dbReference type="NCBI Taxonomy" id="252740"/>
    <lineage>
        <taxon>Eukaryota</taxon>
        <taxon>Fungi</taxon>
        <taxon>Dikarya</taxon>
        <taxon>Ascomycota</taxon>
        <taxon>Pezizomycotina</taxon>
        <taxon>Sordariomycetes</taxon>
        <taxon>Sordariomycetidae</taxon>
        <taxon>Diaporthales</taxon>
        <taxon>Cytosporaceae</taxon>
        <taxon>Cytospora</taxon>
    </lineage>
</organism>
<dbReference type="OrthoDB" id="5183674at2759"/>
<dbReference type="AlphaFoldDB" id="A0A423W3K6"/>
<name>A0A423W3K6_CYTCH</name>
<evidence type="ECO:0000256" key="1">
    <source>
        <dbReference type="SAM" id="MobiDB-lite"/>
    </source>
</evidence>
<reference evidence="2 3" key="1">
    <citation type="submission" date="2015-09" db="EMBL/GenBank/DDBJ databases">
        <title>Host preference determinants of Valsa canker pathogens revealed by comparative genomics.</title>
        <authorList>
            <person name="Yin Z."/>
            <person name="Huang L."/>
        </authorList>
    </citation>
    <scope>NUCLEOTIDE SEQUENCE [LARGE SCALE GENOMIC DNA]</scope>
    <source>
        <strain evidence="2 3">YSFL</strain>
    </source>
</reference>
<feature type="region of interest" description="Disordered" evidence="1">
    <location>
        <begin position="87"/>
        <end position="116"/>
    </location>
</feature>
<feature type="compositionally biased region" description="Acidic residues" evidence="1">
    <location>
        <begin position="87"/>
        <end position="101"/>
    </location>
</feature>
<evidence type="ECO:0000313" key="3">
    <source>
        <dbReference type="Proteomes" id="UP000284375"/>
    </source>
</evidence>
<dbReference type="EMBL" id="LJZO01000015">
    <property type="protein sequence ID" value="ROV97913.1"/>
    <property type="molecule type" value="Genomic_DNA"/>
</dbReference>
<protein>
    <submittedName>
        <fullName evidence="2">Uncharacterized protein</fullName>
    </submittedName>
</protein>
<dbReference type="Proteomes" id="UP000284375">
    <property type="component" value="Unassembled WGS sequence"/>
</dbReference>
<gene>
    <name evidence="2" type="ORF">VSDG_04836</name>
</gene>
<feature type="compositionally biased region" description="Polar residues" evidence="1">
    <location>
        <begin position="102"/>
        <end position="115"/>
    </location>
</feature>
<dbReference type="STRING" id="252740.A0A423W3K6"/>
<evidence type="ECO:0000313" key="2">
    <source>
        <dbReference type="EMBL" id="ROV97913.1"/>
    </source>
</evidence>
<sequence length="141" mass="15546">MCYYKRVVFKCNHSSFGKISRKCFLQLAYENGERGSPCGKRDINPIQSIKVQVLCRECSTKVTDQAHKIAAIKQKIAKAKVKLKIDVDDDDKEDSDNESVSENETLSPVSLSFSSGWGAELGFSSTGSGTRKGKSKEKGCQ</sequence>